<gene>
    <name evidence="9" type="ORF">METZ01_LOCUS480058</name>
</gene>
<evidence type="ECO:0000256" key="3">
    <source>
        <dbReference type="ARBA" id="ARBA00022692"/>
    </source>
</evidence>
<organism evidence="9">
    <name type="scientific">marine metagenome</name>
    <dbReference type="NCBI Taxonomy" id="408172"/>
    <lineage>
        <taxon>unclassified sequences</taxon>
        <taxon>metagenomes</taxon>
        <taxon>ecological metagenomes</taxon>
    </lineage>
</organism>
<name>A0A383C4T6_9ZZZZ</name>
<protein>
    <recommendedName>
        <fullName evidence="10">Sec-independent protein translocase protein TatB</fullName>
    </recommendedName>
</protein>
<evidence type="ECO:0000256" key="7">
    <source>
        <dbReference type="ARBA" id="ARBA00023136"/>
    </source>
</evidence>
<evidence type="ECO:0000256" key="6">
    <source>
        <dbReference type="ARBA" id="ARBA00023010"/>
    </source>
</evidence>
<keyword evidence="2" id="KW-0813">Transport</keyword>
<dbReference type="Gene3D" id="1.20.5.3310">
    <property type="match status" value="1"/>
</dbReference>
<proteinExistence type="predicted"/>
<dbReference type="EMBL" id="UINC01205841">
    <property type="protein sequence ID" value="SVE27204.1"/>
    <property type="molecule type" value="Genomic_DNA"/>
</dbReference>
<dbReference type="AlphaFoldDB" id="A0A383C4T6"/>
<keyword evidence="7" id="KW-0472">Membrane</keyword>
<feature type="compositionally biased region" description="Polar residues" evidence="8">
    <location>
        <begin position="67"/>
        <end position="79"/>
    </location>
</feature>
<evidence type="ECO:0000256" key="8">
    <source>
        <dbReference type="SAM" id="MobiDB-lite"/>
    </source>
</evidence>
<accession>A0A383C4T6</accession>
<evidence type="ECO:0000256" key="5">
    <source>
        <dbReference type="ARBA" id="ARBA00022989"/>
    </source>
</evidence>
<evidence type="ECO:0000313" key="9">
    <source>
        <dbReference type="EMBL" id="SVE27204.1"/>
    </source>
</evidence>
<keyword evidence="4" id="KW-0653">Protein transport</keyword>
<reference evidence="9" key="1">
    <citation type="submission" date="2018-05" db="EMBL/GenBank/DDBJ databases">
        <authorList>
            <person name="Lanie J.A."/>
            <person name="Ng W.-L."/>
            <person name="Kazmierczak K.M."/>
            <person name="Andrzejewski T.M."/>
            <person name="Davidsen T.M."/>
            <person name="Wayne K.J."/>
            <person name="Tettelin H."/>
            <person name="Glass J.I."/>
            <person name="Rusch D."/>
            <person name="Podicherti R."/>
            <person name="Tsui H.-C.T."/>
            <person name="Winkler M.E."/>
        </authorList>
    </citation>
    <scope>NUCLEOTIDE SEQUENCE</scope>
</reference>
<evidence type="ECO:0000256" key="2">
    <source>
        <dbReference type="ARBA" id="ARBA00022448"/>
    </source>
</evidence>
<feature type="compositionally biased region" description="Acidic residues" evidence="8">
    <location>
        <begin position="84"/>
        <end position="101"/>
    </location>
</feature>
<evidence type="ECO:0008006" key="10">
    <source>
        <dbReference type="Google" id="ProtNLM"/>
    </source>
</evidence>
<keyword evidence="3" id="KW-0812">Transmembrane</keyword>
<dbReference type="InterPro" id="IPR003369">
    <property type="entry name" value="TatA/B/E"/>
</dbReference>
<keyword evidence="6" id="KW-0811">Translocation</keyword>
<dbReference type="Pfam" id="PF02416">
    <property type="entry name" value="TatA_B_E"/>
    <property type="match status" value="1"/>
</dbReference>
<comment type="subcellular location">
    <subcellularLocation>
        <location evidence="1">Membrane</location>
        <topology evidence="1">Single-pass membrane protein</topology>
    </subcellularLocation>
</comment>
<evidence type="ECO:0000256" key="4">
    <source>
        <dbReference type="ARBA" id="ARBA00022927"/>
    </source>
</evidence>
<sequence length="118" mass="13667">MFGFAFEELILVILISILAFGKDLPRVARKAGMFIRRARRYLLDIKEDIERQIPMEELDLQEDINLDISSSTNSGSQTPRPYIPEEDLTEEEEEEEEEEEPPQQKTKKESPSTKPKQG</sequence>
<keyword evidence="5" id="KW-1133">Transmembrane helix</keyword>
<feature type="compositionally biased region" description="Acidic residues" evidence="8">
    <location>
        <begin position="56"/>
        <end position="65"/>
    </location>
</feature>
<feature type="region of interest" description="Disordered" evidence="8">
    <location>
        <begin position="56"/>
        <end position="118"/>
    </location>
</feature>
<dbReference type="PRINTS" id="PR01506">
    <property type="entry name" value="TATBPROTEIN"/>
</dbReference>
<evidence type="ECO:0000256" key="1">
    <source>
        <dbReference type="ARBA" id="ARBA00004167"/>
    </source>
</evidence>